<keyword evidence="6" id="KW-0808">Transferase</keyword>
<dbReference type="STRING" id="1579316.RC74_03440"/>
<keyword evidence="21" id="KW-1185">Reference proteome</keyword>
<dbReference type="PROSITE" id="PS50110">
    <property type="entry name" value="RESPONSE_REGULATORY"/>
    <property type="match status" value="1"/>
</dbReference>
<evidence type="ECO:0000313" key="21">
    <source>
        <dbReference type="Proteomes" id="UP000070371"/>
    </source>
</evidence>
<name>A0A126UXS1_9RHOB</name>
<keyword evidence="4" id="KW-1003">Cell membrane</keyword>
<dbReference type="Pfam" id="PF08447">
    <property type="entry name" value="PAS_3"/>
    <property type="match status" value="2"/>
</dbReference>
<dbReference type="NCBIfam" id="TIGR00229">
    <property type="entry name" value="sensory_box"/>
    <property type="match status" value="1"/>
</dbReference>
<dbReference type="Gene3D" id="3.30.450.20">
    <property type="entry name" value="PAS domain"/>
    <property type="match status" value="2"/>
</dbReference>
<keyword evidence="5 14" id="KW-0597">Phosphoprotein</keyword>
<keyword evidence="7 15" id="KW-0812">Transmembrane</keyword>
<dbReference type="PROSITE" id="PS50113">
    <property type="entry name" value="PAC"/>
    <property type="match status" value="1"/>
</dbReference>
<dbReference type="InterPro" id="IPR036890">
    <property type="entry name" value="HATPase_C_sf"/>
</dbReference>
<evidence type="ECO:0000256" key="10">
    <source>
        <dbReference type="ARBA" id="ARBA00022840"/>
    </source>
</evidence>
<evidence type="ECO:0000256" key="5">
    <source>
        <dbReference type="ARBA" id="ARBA00022553"/>
    </source>
</evidence>
<dbReference type="InterPro" id="IPR001610">
    <property type="entry name" value="PAC"/>
</dbReference>
<evidence type="ECO:0000259" key="17">
    <source>
        <dbReference type="PROSITE" id="PS50110"/>
    </source>
</evidence>
<evidence type="ECO:0000256" key="6">
    <source>
        <dbReference type="ARBA" id="ARBA00022679"/>
    </source>
</evidence>
<dbReference type="PROSITE" id="PS50112">
    <property type="entry name" value="PAS"/>
    <property type="match status" value="1"/>
</dbReference>
<dbReference type="InterPro" id="IPR003661">
    <property type="entry name" value="HisK_dim/P_dom"/>
</dbReference>
<dbReference type="InterPro" id="IPR011620">
    <property type="entry name" value="Sig_transdc_His_kinase_LytS_TM"/>
</dbReference>
<evidence type="ECO:0000256" key="13">
    <source>
        <dbReference type="ARBA" id="ARBA00023136"/>
    </source>
</evidence>
<gene>
    <name evidence="20" type="ORF">RC74_03440</name>
</gene>
<evidence type="ECO:0000256" key="8">
    <source>
        <dbReference type="ARBA" id="ARBA00022741"/>
    </source>
</evidence>
<dbReference type="SUPFAM" id="SSF55874">
    <property type="entry name" value="ATPase domain of HSP90 chaperone/DNA topoisomerase II/histidine kinase"/>
    <property type="match status" value="1"/>
</dbReference>
<dbReference type="SUPFAM" id="SSF52172">
    <property type="entry name" value="CheY-like"/>
    <property type="match status" value="1"/>
</dbReference>
<keyword evidence="13 15" id="KW-0472">Membrane</keyword>
<feature type="transmembrane region" description="Helical" evidence="15">
    <location>
        <begin position="90"/>
        <end position="109"/>
    </location>
</feature>
<dbReference type="EC" id="2.7.13.3" evidence="3"/>
<dbReference type="InterPro" id="IPR011006">
    <property type="entry name" value="CheY-like_superfamily"/>
</dbReference>
<dbReference type="SMART" id="SM00388">
    <property type="entry name" value="HisKA"/>
    <property type="match status" value="1"/>
</dbReference>
<dbReference type="PROSITE" id="PS50109">
    <property type="entry name" value="HIS_KIN"/>
    <property type="match status" value="1"/>
</dbReference>
<dbReference type="GO" id="GO:0005524">
    <property type="term" value="F:ATP binding"/>
    <property type="evidence" value="ECO:0007669"/>
    <property type="project" value="UniProtKB-KW"/>
</dbReference>
<keyword evidence="9" id="KW-0418">Kinase</keyword>
<dbReference type="InterPro" id="IPR000014">
    <property type="entry name" value="PAS"/>
</dbReference>
<dbReference type="GO" id="GO:0071555">
    <property type="term" value="P:cell wall organization"/>
    <property type="evidence" value="ECO:0007669"/>
    <property type="project" value="InterPro"/>
</dbReference>
<feature type="transmembrane region" description="Helical" evidence="15">
    <location>
        <begin position="56"/>
        <end position="78"/>
    </location>
</feature>
<dbReference type="PRINTS" id="PR00344">
    <property type="entry name" value="BCTRLSENSOR"/>
</dbReference>
<keyword evidence="12" id="KW-0902">Two-component regulatory system</keyword>
<comment type="subcellular location">
    <subcellularLocation>
        <location evidence="2">Cell membrane</location>
        <topology evidence="2">Multi-pass membrane protein</topology>
    </subcellularLocation>
</comment>
<feature type="transmembrane region" description="Helical" evidence="15">
    <location>
        <begin position="121"/>
        <end position="141"/>
    </location>
</feature>
<dbReference type="PANTHER" id="PTHR43065">
    <property type="entry name" value="SENSOR HISTIDINE KINASE"/>
    <property type="match status" value="1"/>
</dbReference>
<evidence type="ECO:0000256" key="3">
    <source>
        <dbReference type="ARBA" id="ARBA00012438"/>
    </source>
</evidence>
<feature type="modified residue" description="4-aspartylphosphate" evidence="14">
    <location>
        <position position="732"/>
    </location>
</feature>
<evidence type="ECO:0000256" key="7">
    <source>
        <dbReference type="ARBA" id="ARBA00022692"/>
    </source>
</evidence>
<feature type="domain" description="PAC" evidence="19">
    <location>
        <begin position="236"/>
        <end position="288"/>
    </location>
</feature>
<dbReference type="InterPro" id="IPR000700">
    <property type="entry name" value="PAS-assoc_C"/>
</dbReference>
<dbReference type="InterPro" id="IPR004358">
    <property type="entry name" value="Sig_transdc_His_kin-like_C"/>
</dbReference>
<sequence>MVISLGISSISFKIIPTQLDAKAGPLILAGYLGGPIGGLIAALCGAYYRITFGGPMLGIAVFMNLATAAIGVTAHYLTPSTNWPTIQKSTIKYIIVAFVLLHLIPLWYLSSLSDAPSPYAVPSQTLTAFIVVGIMSILATWQIMNYSLKFVNDGMQSADLANQLGLVMDASGMGKFDHKIGSAGPVFDTALMKIYGLDRPAGTLAQSEWEAIIHRDDIGRLRAQMQQTWLGEKVNDKADFRACHSDGSLRYIRATWTSETDRDGKVSRVVGLHADLSDIHEAKQQLQKSRDRLGLIAEKIPGVILEYDATDPNNPELLYISPKCIELWGVTDAEFYADHMLLTKMHAPEDIDYFLASILKGIRTSEPIFHRYSITTLTGQTRWLDYHGKAVSESGKLYVKAIILDATREVEAQGQAEMEREISRNAQKIESIGQLTGGVAHDFNNLLAVILGNLELLRDSVTSPPENTLIETAINATLRGADLTRNMLAFARKAPLTPIILDLNTVVRETKNWIGRALPESIIVETSLLAGLWPVEVDRASLESALLNLTLNARDAMEDHGSLTIETANVRIEQPYIDARKEELIPGRYVMLAVSDTGPGIPNEILGSIFEPFFTTKPTGKGSGLGLSMTFGFMRQSGGTVRVYTEINQGTTFKLYFPVASSLHLPPTEPVEELPTASKGYKLLIAEDETAVRDVLVMILERAGYQVMATTSGDAAFAVFEADPSYNLLLTDIVMPGQLQGTTLAKKLRKRWPDLPVIFMSGYASEATVHGNGLRPEDIRMMKPVQRADLLMAVEKVLSSS</sequence>
<evidence type="ECO:0000256" key="4">
    <source>
        <dbReference type="ARBA" id="ARBA00022475"/>
    </source>
</evidence>
<accession>A0A126UXS1</accession>
<dbReference type="InterPro" id="IPR013655">
    <property type="entry name" value="PAS_fold_3"/>
</dbReference>
<feature type="domain" description="PAS" evidence="18">
    <location>
        <begin position="289"/>
        <end position="365"/>
    </location>
</feature>
<organism evidence="20 21">
    <name type="scientific">Falsihalocynthiibacter arcticus</name>
    <dbReference type="NCBI Taxonomy" id="1579316"/>
    <lineage>
        <taxon>Bacteria</taxon>
        <taxon>Pseudomonadati</taxon>
        <taxon>Pseudomonadota</taxon>
        <taxon>Alphaproteobacteria</taxon>
        <taxon>Rhodobacterales</taxon>
        <taxon>Roseobacteraceae</taxon>
        <taxon>Falsihalocynthiibacter</taxon>
    </lineage>
</organism>
<feature type="domain" description="Histidine kinase" evidence="16">
    <location>
        <begin position="438"/>
        <end position="661"/>
    </location>
</feature>
<evidence type="ECO:0000256" key="15">
    <source>
        <dbReference type="SAM" id="Phobius"/>
    </source>
</evidence>
<dbReference type="AlphaFoldDB" id="A0A126UXS1"/>
<evidence type="ECO:0000256" key="1">
    <source>
        <dbReference type="ARBA" id="ARBA00000085"/>
    </source>
</evidence>
<dbReference type="Pfam" id="PF00072">
    <property type="entry name" value="Response_reg"/>
    <property type="match status" value="1"/>
</dbReference>
<keyword evidence="8" id="KW-0547">Nucleotide-binding</keyword>
<dbReference type="KEGG" id="hat:RC74_03440"/>
<dbReference type="Pfam" id="PF00512">
    <property type="entry name" value="HisKA"/>
    <property type="match status" value="1"/>
</dbReference>
<evidence type="ECO:0000259" key="19">
    <source>
        <dbReference type="PROSITE" id="PS50113"/>
    </source>
</evidence>
<protein>
    <recommendedName>
        <fullName evidence="3">histidine kinase</fullName>
        <ecNumber evidence="3">2.7.13.3</ecNumber>
    </recommendedName>
</protein>
<proteinExistence type="predicted"/>
<evidence type="ECO:0000256" key="2">
    <source>
        <dbReference type="ARBA" id="ARBA00004651"/>
    </source>
</evidence>
<evidence type="ECO:0000256" key="12">
    <source>
        <dbReference type="ARBA" id="ARBA00023012"/>
    </source>
</evidence>
<dbReference type="Pfam" id="PF07694">
    <property type="entry name" value="5TM-5TMR_LYT"/>
    <property type="match status" value="1"/>
</dbReference>
<dbReference type="Pfam" id="PF02518">
    <property type="entry name" value="HATPase_c"/>
    <property type="match status" value="1"/>
</dbReference>
<dbReference type="InterPro" id="IPR005467">
    <property type="entry name" value="His_kinase_dom"/>
</dbReference>
<reference evidence="20 21" key="1">
    <citation type="submission" date="2016-02" db="EMBL/GenBank/DDBJ databases">
        <title>Complete genome sequence of Halocynthiibacter arcticus PAMC 20958t from arctic marine sediment.</title>
        <authorList>
            <person name="Lee Y.M."/>
            <person name="Baek K."/>
            <person name="Lee H.K."/>
            <person name="Shin S.C."/>
        </authorList>
    </citation>
    <scope>NUCLEOTIDE SEQUENCE [LARGE SCALE GENOMIC DNA]</scope>
    <source>
        <strain evidence="20">PAMC 20958</strain>
    </source>
</reference>
<evidence type="ECO:0000256" key="11">
    <source>
        <dbReference type="ARBA" id="ARBA00022989"/>
    </source>
</evidence>
<comment type="catalytic activity">
    <reaction evidence="1">
        <text>ATP + protein L-histidine = ADP + protein N-phospho-L-histidine.</text>
        <dbReference type="EC" id="2.7.13.3"/>
    </reaction>
</comment>
<dbReference type="SMART" id="SM00387">
    <property type="entry name" value="HATPase_c"/>
    <property type="match status" value="1"/>
</dbReference>
<feature type="transmembrane region" description="Helical" evidence="15">
    <location>
        <begin position="26"/>
        <end position="50"/>
    </location>
</feature>
<evidence type="ECO:0000259" key="16">
    <source>
        <dbReference type="PROSITE" id="PS50109"/>
    </source>
</evidence>
<dbReference type="SMART" id="SM00448">
    <property type="entry name" value="REC"/>
    <property type="match status" value="1"/>
</dbReference>
<dbReference type="GO" id="GO:0005886">
    <property type="term" value="C:plasma membrane"/>
    <property type="evidence" value="ECO:0007669"/>
    <property type="project" value="UniProtKB-SubCell"/>
</dbReference>
<evidence type="ECO:0000313" key="20">
    <source>
        <dbReference type="EMBL" id="AML50446.1"/>
    </source>
</evidence>
<keyword evidence="11 15" id="KW-1133">Transmembrane helix</keyword>
<dbReference type="InterPro" id="IPR036097">
    <property type="entry name" value="HisK_dim/P_sf"/>
</dbReference>
<feature type="domain" description="Response regulatory" evidence="17">
    <location>
        <begin position="682"/>
        <end position="798"/>
    </location>
</feature>
<dbReference type="Gene3D" id="3.40.50.2300">
    <property type="match status" value="1"/>
</dbReference>
<dbReference type="SMART" id="SM00086">
    <property type="entry name" value="PAC"/>
    <property type="match status" value="2"/>
</dbReference>
<dbReference type="GO" id="GO:0000155">
    <property type="term" value="F:phosphorelay sensor kinase activity"/>
    <property type="evidence" value="ECO:0007669"/>
    <property type="project" value="InterPro"/>
</dbReference>
<dbReference type="InterPro" id="IPR003594">
    <property type="entry name" value="HATPase_dom"/>
</dbReference>
<evidence type="ECO:0000259" key="18">
    <source>
        <dbReference type="PROSITE" id="PS50112"/>
    </source>
</evidence>
<dbReference type="Proteomes" id="UP000070371">
    <property type="component" value="Chromosome"/>
</dbReference>
<dbReference type="CDD" id="cd00082">
    <property type="entry name" value="HisKA"/>
    <property type="match status" value="1"/>
</dbReference>
<dbReference type="Gene3D" id="3.30.565.10">
    <property type="entry name" value="Histidine kinase-like ATPase, C-terminal domain"/>
    <property type="match status" value="1"/>
</dbReference>
<dbReference type="PANTHER" id="PTHR43065:SF46">
    <property type="entry name" value="C4-DICARBOXYLATE TRANSPORT SENSOR PROTEIN DCTB"/>
    <property type="match status" value="1"/>
</dbReference>
<dbReference type="SUPFAM" id="SSF47384">
    <property type="entry name" value="Homodimeric domain of signal transducing histidine kinase"/>
    <property type="match status" value="1"/>
</dbReference>
<dbReference type="CDD" id="cd00130">
    <property type="entry name" value="PAS"/>
    <property type="match status" value="1"/>
</dbReference>
<dbReference type="Gene3D" id="1.10.287.130">
    <property type="match status" value="1"/>
</dbReference>
<evidence type="ECO:0000256" key="14">
    <source>
        <dbReference type="PROSITE-ProRule" id="PRU00169"/>
    </source>
</evidence>
<dbReference type="SUPFAM" id="SSF55785">
    <property type="entry name" value="PYP-like sensor domain (PAS domain)"/>
    <property type="match status" value="2"/>
</dbReference>
<dbReference type="InterPro" id="IPR035965">
    <property type="entry name" value="PAS-like_dom_sf"/>
</dbReference>
<evidence type="ECO:0000256" key="9">
    <source>
        <dbReference type="ARBA" id="ARBA00022777"/>
    </source>
</evidence>
<keyword evidence="10" id="KW-0067">ATP-binding</keyword>
<dbReference type="InterPro" id="IPR001789">
    <property type="entry name" value="Sig_transdc_resp-reg_receiver"/>
</dbReference>
<dbReference type="EMBL" id="CP014327">
    <property type="protein sequence ID" value="AML50446.1"/>
    <property type="molecule type" value="Genomic_DNA"/>
</dbReference>